<feature type="domain" description="CCHC-type" evidence="3">
    <location>
        <begin position="134"/>
        <end position="149"/>
    </location>
</feature>
<dbReference type="Gene3D" id="1.10.1200.30">
    <property type="match status" value="1"/>
</dbReference>
<name>A0A1S3FCX4_DIPOR</name>
<evidence type="ECO:0000313" key="4">
    <source>
        <dbReference type="Proteomes" id="UP000081671"/>
    </source>
</evidence>
<dbReference type="RefSeq" id="XP_012874105.1">
    <property type="nucleotide sequence ID" value="XM_013018651.1"/>
</dbReference>
<dbReference type="AlphaFoldDB" id="A0A1S3FCX4"/>
<dbReference type="InterPro" id="IPR001878">
    <property type="entry name" value="Znf_CCHC"/>
</dbReference>
<organism evidence="4 5">
    <name type="scientific">Dipodomys ordii</name>
    <name type="common">Ord's kangaroo rat</name>
    <dbReference type="NCBI Taxonomy" id="10020"/>
    <lineage>
        <taxon>Eukaryota</taxon>
        <taxon>Metazoa</taxon>
        <taxon>Chordata</taxon>
        <taxon>Craniata</taxon>
        <taxon>Vertebrata</taxon>
        <taxon>Euteleostomi</taxon>
        <taxon>Mammalia</taxon>
        <taxon>Eutheria</taxon>
        <taxon>Euarchontoglires</taxon>
        <taxon>Glires</taxon>
        <taxon>Rodentia</taxon>
        <taxon>Castorimorpha</taxon>
        <taxon>Heteromyidae</taxon>
        <taxon>Dipodomyinae</taxon>
        <taxon>Dipodomys</taxon>
    </lineage>
</organism>
<dbReference type="InterPro" id="IPR003036">
    <property type="entry name" value="Gag_P30"/>
</dbReference>
<dbReference type="InterPro" id="IPR008916">
    <property type="entry name" value="Retrov_capsid_C"/>
</dbReference>
<dbReference type="GO" id="GO:0019068">
    <property type="term" value="P:virion assembly"/>
    <property type="evidence" value="ECO:0007669"/>
    <property type="project" value="InterPro"/>
</dbReference>
<evidence type="ECO:0000256" key="2">
    <source>
        <dbReference type="SAM" id="MobiDB-lite"/>
    </source>
</evidence>
<keyword evidence="1" id="KW-0863">Zinc-finger</keyword>
<keyword evidence="1" id="KW-0862">Zinc</keyword>
<evidence type="ECO:0000259" key="3">
    <source>
        <dbReference type="PROSITE" id="PS50158"/>
    </source>
</evidence>
<dbReference type="GO" id="GO:0003676">
    <property type="term" value="F:nucleic acid binding"/>
    <property type="evidence" value="ECO:0007669"/>
    <property type="project" value="InterPro"/>
</dbReference>
<evidence type="ECO:0000256" key="1">
    <source>
        <dbReference type="PROSITE-ProRule" id="PRU00047"/>
    </source>
</evidence>
<gene>
    <name evidence="5" type="primary">LOC105987391</name>
</gene>
<dbReference type="Pfam" id="PF02093">
    <property type="entry name" value="Gag_p30"/>
    <property type="match status" value="1"/>
</dbReference>
<feature type="domain" description="CCHC-type" evidence="3">
    <location>
        <begin position="157"/>
        <end position="172"/>
    </location>
</feature>
<keyword evidence="1" id="KW-0479">Metal-binding</keyword>
<dbReference type="InterPro" id="IPR050462">
    <property type="entry name" value="Retroviral_Gag-Pol_poly"/>
</dbReference>
<dbReference type="PANTHER" id="PTHR33166">
    <property type="entry name" value="GAG_P30 DOMAIN-CONTAINING PROTEIN"/>
    <property type="match status" value="1"/>
</dbReference>
<reference evidence="5" key="1">
    <citation type="submission" date="2025-08" db="UniProtKB">
        <authorList>
            <consortium name="RefSeq"/>
        </authorList>
    </citation>
    <scope>IDENTIFICATION</scope>
    <source>
        <tissue evidence="5">Kidney</tissue>
    </source>
</reference>
<proteinExistence type="predicted"/>
<dbReference type="SMART" id="SM00343">
    <property type="entry name" value="ZnF_C2HC"/>
    <property type="match status" value="2"/>
</dbReference>
<dbReference type="Pfam" id="PF00098">
    <property type="entry name" value="zf-CCHC"/>
    <property type="match status" value="2"/>
</dbReference>
<dbReference type="Proteomes" id="UP000081671">
    <property type="component" value="Unplaced"/>
</dbReference>
<dbReference type="InterPro" id="IPR036875">
    <property type="entry name" value="Znf_CCHC_sf"/>
</dbReference>
<dbReference type="InParanoid" id="A0A1S3FCX4"/>
<dbReference type="OrthoDB" id="9635089at2759"/>
<dbReference type="PROSITE" id="PS50158">
    <property type="entry name" value="ZF_CCHC"/>
    <property type="match status" value="2"/>
</dbReference>
<dbReference type="KEGG" id="dord:105987391"/>
<dbReference type="SUPFAM" id="SSF57756">
    <property type="entry name" value="Retrovirus zinc finger-like domains"/>
    <property type="match status" value="1"/>
</dbReference>
<feature type="region of interest" description="Disordered" evidence="2">
    <location>
        <begin position="168"/>
        <end position="192"/>
    </location>
</feature>
<accession>A0A1S3FCX4</accession>
<sequence length="192" mass="21594">MITCLVAGLEKAAYHNVNYDKLNHITQRPNENPAEFLERLTVALQRYTKLDPESAEAKVVLNTHFIAQSAPDIRKRLKKAEDGPQTPQRELVKMAFKVFNNREEKKIAHKRENYEILAAAIRRRGTRRKPPGPCFKCGQEGHWAKACPSPQPPPGPCPRCGQKGHWGVDCPSTRSLPGSKGMVVPRRTSYSS</sequence>
<dbReference type="Gene3D" id="4.10.60.10">
    <property type="entry name" value="Zinc finger, CCHC-type"/>
    <property type="match status" value="1"/>
</dbReference>
<keyword evidence="4" id="KW-1185">Reference proteome</keyword>
<evidence type="ECO:0000313" key="5">
    <source>
        <dbReference type="RefSeq" id="XP_012874105.1"/>
    </source>
</evidence>
<protein>
    <submittedName>
        <fullName evidence="5">Endogenous retrovirus group K member 113 Gag polyprotein-like isoform X1</fullName>
    </submittedName>
</protein>
<dbReference type="GO" id="GO:0008270">
    <property type="term" value="F:zinc ion binding"/>
    <property type="evidence" value="ECO:0007669"/>
    <property type="project" value="UniProtKB-KW"/>
</dbReference>
<dbReference type="GeneID" id="105987391"/>